<comment type="similarity">
    <text evidence="1">Belongs to the 'phage' integrase family.</text>
</comment>
<dbReference type="InterPro" id="IPR050090">
    <property type="entry name" value="Tyrosine_recombinase_XerCD"/>
</dbReference>
<dbReference type="PROSITE" id="PS51898">
    <property type="entry name" value="TYR_RECOMBINASE"/>
    <property type="match status" value="1"/>
</dbReference>
<feature type="domain" description="Core-binding (CB)" evidence="7">
    <location>
        <begin position="1"/>
        <end position="79"/>
    </location>
</feature>
<dbReference type="GO" id="GO:0003677">
    <property type="term" value="F:DNA binding"/>
    <property type="evidence" value="ECO:0007669"/>
    <property type="project" value="UniProtKB-UniRule"/>
</dbReference>
<name>A0A5K1IJD6_9ACTN</name>
<dbReference type="GO" id="GO:0006310">
    <property type="term" value="P:DNA recombination"/>
    <property type="evidence" value="ECO:0007669"/>
    <property type="project" value="UniProtKB-KW"/>
</dbReference>
<dbReference type="SUPFAM" id="SSF56349">
    <property type="entry name" value="DNA breaking-rejoining enzymes"/>
    <property type="match status" value="1"/>
</dbReference>
<evidence type="ECO:0000256" key="5">
    <source>
        <dbReference type="PROSITE-ProRule" id="PRU01248"/>
    </source>
</evidence>
<dbReference type="InterPro" id="IPR011010">
    <property type="entry name" value="DNA_brk_join_enz"/>
</dbReference>
<dbReference type="InterPro" id="IPR002104">
    <property type="entry name" value="Integrase_catalytic"/>
</dbReference>
<evidence type="ECO:0000259" key="7">
    <source>
        <dbReference type="PROSITE" id="PS51900"/>
    </source>
</evidence>
<gene>
    <name evidence="8" type="ORF">LMKDKBCB_02350</name>
</gene>
<dbReference type="Gene3D" id="1.10.150.130">
    <property type="match status" value="1"/>
</dbReference>
<evidence type="ECO:0000313" key="9">
    <source>
        <dbReference type="Proteomes" id="UP000330807"/>
    </source>
</evidence>
<evidence type="ECO:0000256" key="4">
    <source>
        <dbReference type="ARBA" id="ARBA00023172"/>
    </source>
</evidence>
<protein>
    <submittedName>
        <fullName evidence="8">Prophage phiRv2 integrase</fullName>
    </submittedName>
</protein>
<reference evidence="8 9" key="1">
    <citation type="submission" date="2019-10" db="EMBL/GenBank/DDBJ databases">
        <authorList>
            <person name="Wolf R A."/>
        </authorList>
    </citation>
    <scope>NUCLEOTIDE SEQUENCE [LARGE SCALE GENOMIC DNA]</scope>
    <source>
        <strain evidence="8">Collinsella_aerofaciens_AK_138A</strain>
    </source>
</reference>
<organism evidence="8 9">
    <name type="scientific">Collinsella aerofaciens</name>
    <dbReference type="NCBI Taxonomy" id="74426"/>
    <lineage>
        <taxon>Bacteria</taxon>
        <taxon>Bacillati</taxon>
        <taxon>Actinomycetota</taxon>
        <taxon>Coriobacteriia</taxon>
        <taxon>Coriobacteriales</taxon>
        <taxon>Coriobacteriaceae</taxon>
        <taxon>Collinsella</taxon>
    </lineage>
</organism>
<dbReference type="CDD" id="cd01189">
    <property type="entry name" value="INT_ICEBs1_C_like"/>
    <property type="match status" value="1"/>
</dbReference>
<feature type="domain" description="Tyr recombinase" evidence="6">
    <location>
        <begin position="101"/>
        <end position="280"/>
    </location>
</feature>
<dbReference type="Proteomes" id="UP000330807">
    <property type="component" value="Unassembled WGS sequence"/>
</dbReference>
<dbReference type="Gene3D" id="1.10.443.10">
    <property type="entry name" value="Intergrase catalytic core"/>
    <property type="match status" value="1"/>
</dbReference>
<dbReference type="Pfam" id="PF00589">
    <property type="entry name" value="Phage_integrase"/>
    <property type="match status" value="1"/>
</dbReference>
<keyword evidence="3 5" id="KW-0238">DNA-binding</keyword>
<dbReference type="PROSITE" id="PS51900">
    <property type="entry name" value="CB"/>
    <property type="match status" value="1"/>
</dbReference>
<accession>A0A5K1IJD6</accession>
<dbReference type="InterPro" id="IPR013762">
    <property type="entry name" value="Integrase-like_cat_sf"/>
</dbReference>
<sequence length="288" mass="32701">MLFSEAVTEYMADKGKRLRATTLEGYRSAIRCHLMPQWGDREIETITFEQVQDWVDGFDLPGAAEKAYKTFRQIYRWVLRRHQLRIWDVTQGVELPQKPTVRRPTLTAEQERVTLKAIVGQPFEAAVLLGAALGLRRCEACAVRIEDVDWRSGWVHVQRGLHVVGGEVVETGCKTKLSDRKLKLPRFALERLRAIRGARRSGRLCPLDPNAVARRFRAFCTRFSLPHVPMTCLRHSWATISLEHGAAIEDIAVALGHSTVNTAMSHYLQSFRTVVARASDTYTAAMEM</sequence>
<dbReference type="EMBL" id="CABWIH010000017">
    <property type="protein sequence ID" value="VWL86458.1"/>
    <property type="molecule type" value="Genomic_DNA"/>
</dbReference>
<keyword evidence="2" id="KW-0229">DNA integration</keyword>
<dbReference type="Pfam" id="PF14659">
    <property type="entry name" value="Phage_int_SAM_3"/>
    <property type="match status" value="1"/>
</dbReference>
<dbReference type="InterPro" id="IPR044068">
    <property type="entry name" value="CB"/>
</dbReference>
<dbReference type="InterPro" id="IPR004107">
    <property type="entry name" value="Integrase_SAM-like_N"/>
</dbReference>
<keyword evidence="4" id="KW-0233">DNA recombination</keyword>
<evidence type="ECO:0000259" key="6">
    <source>
        <dbReference type="PROSITE" id="PS51898"/>
    </source>
</evidence>
<evidence type="ECO:0000313" key="8">
    <source>
        <dbReference type="EMBL" id="VWL86458.1"/>
    </source>
</evidence>
<evidence type="ECO:0000256" key="1">
    <source>
        <dbReference type="ARBA" id="ARBA00008857"/>
    </source>
</evidence>
<evidence type="ECO:0000256" key="2">
    <source>
        <dbReference type="ARBA" id="ARBA00022908"/>
    </source>
</evidence>
<dbReference type="GO" id="GO:0015074">
    <property type="term" value="P:DNA integration"/>
    <property type="evidence" value="ECO:0007669"/>
    <property type="project" value="UniProtKB-KW"/>
</dbReference>
<proteinExistence type="inferred from homology"/>
<dbReference type="PANTHER" id="PTHR30349">
    <property type="entry name" value="PHAGE INTEGRASE-RELATED"/>
    <property type="match status" value="1"/>
</dbReference>
<evidence type="ECO:0000256" key="3">
    <source>
        <dbReference type="ARBA" id="ARBA00023125"/>
    </source>
</evidence>
<dbReference type="InterPro" id="IPR010998">
    <property type="entry name" value="Integrase_recombinase_N"/>
</dbReference>
<dbReference type="PANTHER" id="PTHR30349:SF64">
    <property type="entry name" value="PROPHAGE INTEGRASE INTD-RELATED"/>
    <property type="match status" value="1"/>
</dbReference>
<dbReference type="AlphaFoldDB" id="A0A5K1IJD6"/>